<dbReference type="InterPro" id="IPR043129">
    <property type="entry name" value="ATPase_NBD"/>
</dbReference>
<dbReference type="CDD" id="cd23763">
    <property type="entry name" value="ASKHA_ATPase_ROK"/>
    <property type="match status" value="1"/>
</dbReference>
<dbReference type="AlphaFoldDB" id="A0A645CEW6"/>
<sequence length="71" mass="7712">MIVIGGGVSQIGDLLLEPIRRTVQKRSLRMASKRLRISTALLGRRSSGMGAVVQALSLVLHQEIENSDDGR</sequence>
<dbReference type="SUPFAM" id="SSF53067">
    <property type="entry name" value="Actin-like ATPase domain"/>
    <property type="match status" value="1"/>
</dbReference>
<proteinExistence type="predicted"/>
<comment type="caution">
    <text evidence="1">The sequence shown here is derived from an EMBL/GenBank/DDBJ whole genome shotgun (WGS) entry which is preliminary data.</text>
</comment>
<organism evidence="1">
    <name type="scientific">bioreactor metagenome</name>
    <dbReference type="NCBI Taxonomy" id="1076179"/>
    <lineage>
        <taxon>unclassified sequences</taxon>
        <taxon>metagenomes</taxon>
        <taxon>ecological metagenomes</taxon>
    </lineage>
</organism>
<dbReference type="Gene3D" id="3.30.420.40">
    <property type="match status" value="1"/>
</dbReference>
<accession>A0A645CEW6</accession>
<reference evidence="1" key="1">
    <citation type="submission" date="2019-08" db="EMBL/GenBank/DDBJ databases">
        <authorList>
            <person name="Kucharzyk K."/>
            <person name="Murdoch R.W."/>
            <person name="Higgins S."/>
            <person name="Loffler F."/>
        </authorList>
    </citation>
    <scope>NUCLEOTIDE SEQUENCE</scope>
</reference>
<dbReference type="EMBL" id="VSSQ01026631">
    <property type="protein sequence ID" value="MPM75448.1"/>
    <property type="molecule type" value="Genomic_DNA"/>
</dbReference>
<name>A0A645CEW6_9ZZZZ</name>
<gene>
    <name evidence="1" type="ORF">SDC9_122441</name>
</gene>
<protein>
    <recommendedName>
        <fullName evidence="2">ROK family protein</fullName>
    </recommendedName>
</protein>
<evidence type="ECO:0000313" key="1">
    <source>
        <dbReference type="EMBL" id="MPM75448.1"/>
    </source>
</evidence>
<evidence type="ECO:0008006" key="2">
    <source>
        <dbReference type="Google" id="ProtNLM"/>
    </source>
</evidence>